<sequence length="83" mass="9341">MSDIYRILLGIAVMLIGLWMVIKTELLLEWFGEVDWAEEKMGYGQSRLFYKLLGTGVSFLGILILTNIISDVLAAFAGIFVRP</sequence>
<dbReference type="EMBL" id="MGFE01000008">
    <property type="protein sequence ID" value="OGL99281.1"/>
    <property type="molecule type" value="Genomic_DNA"/>
</dbReference>
<dbReference type="Proteomes" id="UP000176501">
    <property type="component" value="Unassembled WGS sequence"/>
</dbReference>
<proteinExistence type="predicted"/>
<reference evidence="2 3" key="1">
    <citation type="journal article" date="2016" name="Nat. Commun.">
        <title>Thousands of microbial genomes shed light on interconnected biogeochemical processes in an aquifer system.</title>
        <authorList>
            <person name="Anantharaman K."/>
            <person name="Brown C.T."/>
            <person name="Hug L.A."/>
            <person name="Sharon I."/>
            <person name="Castelle C.J."/>
            <person name="Probst A.J."/>
            <person name="Thomas B.C."/>
            <person name="Singh A."/>
            <person name="Wilkins M.J."/>
            <person name="Karaoz U."/>
            <person name="Brodie E.L."/>
            <person name="Williams K.H."/>
            <person name="Hubbard S.S."/>
            <person name="Banfield J.F."/>
        </authorList>
    </citation>
    <scope>NUCLEOTIDE SEQUENCE [LARGE SCALE GENOMIC DNA]</scope>
</reference>
<keyword evidence="1" id="KW-1133">Transmembrane helix</keyword>
<comment type="caution">
    <text evidence="2">The sequence shown here is derived from an EMBL/GenBank/DDBJ whole genome shotgun (WGS) entry which is preliminary data.</text>
</comment>
<evidence type="ECO:0000256" key="1">
    <source>
        <dbReference type="SAM" id="Phobius"/>
    </source>
</evidence>
<evidence type="ECO:0000313" key="3">
    <source>
        <dbReference type="Proteomes" id="UP000176501"/>
    </source>
</evidence>
<feature type="transmembrane region" description="Helical" evidence="1">
    <location>
        <begin position="48"/>
        <end position="81"/>
    </location>
</feature>
<name>A0A1F7W8Z8_9BACT</name>
<accession>A0A1F7W8Z8</accession>
<evidence type="ECO:0000313" key="2">
    <source>
        <dbReference type="EMBL" id="OGL99281.1"/>
    </source>
</evidence>
<feature type="transmembrane region" description="Helical" evidence="1">
    <location>
        <begin position="7"/>
        <end position="28"/>
    </location>
</feature>
<gene>
    <name evidence="2" type="ORF">A2304_04635</name>
</gene>
<dbReference type="AlphaFoldDB" id="A0A1F7W8Z8"/>
<protein>
    <submittedName>
        <fullName evidence="2">Uncharacterized protein</fullName>
    </submittedName>
</protein>
<keyword evidence="1" id="KW-0812">Transmembrane</keyword>
<keyword evidence="1" id="KW-0472">Membrane</keyword>
<organism evidence="2 3">
    <name type="scientific">Candidatus Uhrbacteria bacterium RIFOXYB2_FULL_57_15</name>
    <dbReference type="NCBI Taxonomy" id="1802422"/>
    <lineage>
        <taxon>Bacteria</taxon>
        <taxon>Candidatus Uhriibacteriota</taxon>
    </lineage>
</organism>